<comment type="caution">
    <text evidence="11">The sequence shown here is derived from an EMBL/GenBank/DDBJ whole genome shotgun (WGS) entry which is preliminary data.</text>
</comment>
<feature type="non-terminal residue" evidence="11">
    <location>
        <position position="244"/>
    </location>
</feature>
<evidence type="ECO:0000256" key="5">
    <source>
        <dbReference type="ARBA" id="ARBA00023180"/>
    </source>
</evidence>
<dbReference type="SMART" id="SM00179">
    <property type="entry name" value="EGF_CA"/>
    <property type="match status" value="4"/>
</dbReference>
<dbReference type="Proteomes" id="UP000708208">
    <property type="component" value="Unassembled WGS sequence"/>
</dbReference>
<dbReference type="Pfam" id="PF07645">
    <property type="entry name" value="EGF_CA"/>
    <property type="match status" value="4"/>
</dbReference>
<dbReference type="PROSITE" id="PS01187">
    <property type="entry name" value="EGF_CA"/>
    <property type="match status" value="3"/>
</dbReference>
<evidence type="ECO:0000256" key="8">
    <source>
        <dbReference type="PROSITE-ProRule" id="PRU00076"/>
    </source>
</evidence>
<proteinExistence type="inferred from homology"/>
<dbReference type="FunFam" id="2.10.25.10:FF:000003">
    <property type="entry name" value="fibrillin-1 isoform X1"/>
    <property type="match status" value="4"/>
</dbReference>
<keyword evidence="3" id="KW-0677">Repeat</keyword>
<dbReference type="EMBL" id="CAJVCH010369269">
    <property type="protein sequence ID" value="CAG7816396.1"/>
    <property type="molecule type" value="Genomic_DNA"/>
</dbReference>
<keyword evidence="1 8" id="KW-0245">EGF-like domain</keyword>
<dbReference type="PROSITE" id="PS01186">
    <property type="entry name" value="EGF_2"/>
    <property type="match status" value="2"/>
</dbReference>
<accession>A0A8J2KMV6</accession>
<evidence type="ECO:0000256" key="3">
    <source>
        <dbReference type="ARBA" id="ARBA00022737"/>
    </source>
</evidence>
<dbReference type="PANTHER" id="PTHR24034">
    <property type="entry name" value="EGF-LIKE DOMAIN-CONTAINING PROTEIN"/>
    <property type="match status" value="1"/>
</dbReference>
<evidence type="ECO:0000256" key="6">
    <source>
        <dbReference type="ARBA" id="ARBA00023183"/>
    </source>
</evidence>
<feature type="domain" description="EGF-like" evidence="9">
    <location>
        <begin position="203"/>
        <end position="237"/>
    </location>
</feature>
<gene>
    <name evidence="11" type="ORF">AFUS01_LOCUS27019</name>
</gene>
<feature type="domain" description="TB" evidence="10">
    <location>
        <begin position="131"/>
        <end position="191"/>
    </location>
</feature>
<dbReference type="InterPro" id="IPR050751">
    <property type="entry name" value="ECM_structural_protein"/>
</dbReference>
<dbReference type="PROSITE" id="PS51364">
    <property type="entry name" value="TB"/>
    <property type="match status" value="1"/>
</dbReference>
<keyword evidence="5" id="KW-0325">Glycoprotein</keyword>
<dbReference type="InterPro" id="IPR017878">
    <property type="entry name" value="TB_dom"/>
</dbReference>
<feature type="domain" description="EGF-like" evidence="9">
    <location>
        <begin position="1"/>
        <end position="41"/>
    </location>
</feature>
<evidence type="ECO:0000256" key="7">
    <source>
        <dbReference type="ARBA" id="ARBA00038081"/>
    </source>
</evidence>
<evidence type="ECO:0000313" key="12">
    <source>
        <dbReference type="Proteomes" id="UP000708208"/>
    </source>
</evidence>
<dbReference type="PANTHER" id="PTHR24034:SF209">
    <property type="entry name" value="EGF-LIKE DOMAIN-CONTAINING PROTEIN"/>
    <property type="match status" value="1"/>
</dbReference>
<organism evidence="11 12">
    <name type="scientific">Allacma fusca</name>
    <dbReference type="NCBI Taxonomy" id="39272"/>
    <lineage>
        <taxon>Eukaryota</taxon>
        <taxon>Metazoa</taxon>
        <taxon>Ecdysozoa</taxon>
        <taxon>Arthropoda</taxon>
        <taxon>Hexapoda</taxon>
        <taxon>Collembola</taxon>
        <taxon>Symphypleona</taxon>
        <taxon>Sminthuridae</taxon>
        <taxon>Allacma</taxon>
    </lineage>
</organism>
<feature type="non-terminal residue" evidence="11">
    <location>
        <position position="1"/>
    </location>
</feature>
<comment type="caution">
    <text evidence="8">Lacks conserved residue(s) required for the propagation of feature annotation.</text>
</comment>
<dbReference type="InterPro" id="IPR049883">
    <property type="entry name" value="NOTCH1_EGF-like"/>
</dbReference>
<evidence type="ECO:0000259" key="9">
    <source>
        <dbReference type="PROSITE" id="PS50026"/>
    </source>
</evidence>
<dbReference type="InterPro" id="IPR000152">
    <property type="entry name" value="EGF-type_Asp/Asn_hydroxyl_site"/>
</dbReference>
<dbReference type="SMART" id="SM00181">
    <property type="entry name" value="EGF"/>
    <property type="match status" value="4"/>
</dbReference>
<dbReference type="InterPro" id="IPR001881">
    <property type="entry name" value="EGF-like_Ca-bd_dom"/>
</dbReference>
<name>A0A8J2KMV6_9HEXA</name>
<comment type="similarity">
    <text evidence="7">Belongs to the LTBP family.</text>
</comment>
<evidence type="ECO:0000256" key="1">
    <source>
        <dbReference type="ARBA" id="ARBA00022536"/>
    </source>
</evidence>
<evidence type="ECO:0000259" key="10">
    <source>
        <dbReference type="PROSITE" id="PS51364"/>
    </source>
</evidence>
<keyword evidence="2" id="KW-0732">Signal</keyword>
<dbReference type="GO" id="GO:0019838">
    <property type="term" value="F:growth factor binding"/>
    <property type="evidence" value="ECO:0007669"/>
    <property type="project" value="UniProtKB-KW"/>
</dbReference>
<dbReference type="AlphaFoldDB" id="A0A8J2KMV6"/>
<dbReference type="Pfam" id="PF00683">
    <property type="entry name" value="TB"/>
    <property type="match status" value="1"/>
</dbReference>
<dbReference type="PROSITE" id="PS50026">
    <property type="entry name" value="EGF_3"/>
    <property type="match status" value="4"/>
</dbReference>
<dbReference type="CDD" id="cd00054">
    <property type="entry name" value="EGF_CA"/>
    <property type="match status" value="3"/>
</dbReference>
<protein>
    <recommendedName>
        <fullName evidence="13">Fibrillin 1</fullName>
    </recommendedName>
</protein>
<evidence type="ECO:0000313" key="11">
    <source>
        <dbReference type="EMBL" id="CAG7816396.1"/>
    </source>
</evidence>
<feature type="domain" description="EGF-like" evidence="9">
    <location>
        <begin position="42"/>
        <end position="84"/>
    </location>
</feature>
<reference evidence="11" key="1">
    <citation type="submission" date="2021-06" db="EMBL/GenBank/DDBJ databases">
        <authorList>
            <person name="Hodson N. C."/>
            <person name="Mongue J. A."/>
            <person name="Jaron S. K."/>
        </authorList>
    </citation>
    <scope>NUCLEOTIDE SEQUENCE</scope>
</reference>
<evidence type="ECO:0000256" key="4">
    <source>
        <dbReference type="ARBA" id="ARBA00023157"/>
    </source>
</evidence>
<dbReference type="PROSITE" id="PS00010">
    <property type="entry name" value="ASX_HYDROXYL"/>
    <property type="match status" value="4"/>
</dbReference>
<keyword evidence="12" id="KW-1185">Reference proteome</keyword>
<dbReference type="OrthoDB" id="10045365at2759"/>
<keyword evidence="6" id="KW-0340">Growth factor binding</keyword>
<evidence type="ECO:0008006" key="13">
    <source>
        <dbReference type="Google" id="ProtNLM"/>
    </source>
</evidence>
<evidence type="ECO:0000256" key="2">
    <source>
        <dbReference type="ARBA" id="ARBA00022729"/>
    </source>
</evidence>
<keyword evidence="4" id="KW-1015">Disulfide bond</keyword>
<dbReference type="GO" id="GO:0005509">
    <property type="term" value="F:calcium ion binding"/>
    <property type="evidence" value="ECO:0007669"/>
    <property type="project" value="InterPro"/>
</dbReference>
<dbReference type="InterPro" id="IPR018097">
    <property type="entry name" value="EGF_Ca-bd_CS"/>
</dbReference>
<sequence length="244" mass="26293">MDECSMMLGACRNGRCRNTLGSFTCQCAGGYVLTPDGHNCRDVNECDEVPNTCPKPGTCQNIMGSYMCSCPPGYEISQDGNFCRDINECQINANLCTDGQCLNTDGSFLCVCPENYVLSPDGKRCVDIRQELCYDNYTSIGSSNVYSRGVCTSPRRGYVSRMTCCCTGAKAWGSTCEECPKAGSSELQKLCPDGLGRGDSGQDLDECAIMLDVCEGGECVNTDGSFRCECPQGFVLDPTGKKCI</sequence>
<dbReference type="InterPro" id="IPR000742">
    <property type="entry name" value="EGF"/>
</dbReference>
<feature type="domain" description="EGF-like" evidence="9">
    <location>
        <begin position="85"/>
        <end position="126"/>
    </location>
</feature>